<keyword evidence="9" id="KW-1185">Reference proteome</keyword>
<evidence type="ECO:0000256" key="5">
    <source>
        <dbReference type="ARBA" id="ARBA00023242"/>
    </source>
</evidence>
<evidence type="ECO:0000313" key="9">
    <source>
        <dbReference type="Proteomes" id="UP001642406"/>
    </source>
</evidence>
<name>A0ABP0B9E3_9PEZI</name>
<proteinExistence type="predicted"/>
<dbReference type="Proteomes" id="UP001642406">
    <property type="component" value="Unassembled WGS sequence"/>
</dbReference>
<reference evidence="8 9" key="1">
    <citation type="submission" date="2024-01" db="EMBL/GenBank/DDBJ databases">
        <authorList>
            <person name="Allen C."/>
            <person name="Tagirdzhanova G."/>
        </authorList>
    </citation>
    <scope>NUCLEOTIDE SEQUENCE [LARGE SCALE GENOMIC DNA]</scope>
</reference>
<protein>
    <recommendedName>
        <fullName evidence="7">Zn(2)-C6 fungal-type domain-containing protein</fullName>
    </recommendedName>
</protein>
<feature type="region of interest" description="Disordered" evidence="6">
    <location>
        <begin position="67"/>
        <end position="106"/>
    </location>
</feature>
<evidence type="ECO:0000256" key="1">
    <source>
        <dbReference type="ARBA" id="ARBA00004123"/>
    </source>
</evidence>
<dbReference type="InterPro" id="IPR036864">
    <property type="entry name" value="Zn2-C6_fun-type_DNA-bd_sf"/>
</dbReference>
<comment type="subcellular location">
    <subcellularLocation>
        <location evidence="1">Nucleus</location>
    </subcellularLocation>
</comment>
<evidence type="ECO:0000256" key="4">
    <source>
        <dbReference type="ARBA" id="ARBA00023163"/>
    </source>
</evidence>
<dbReference type="InterPro" id="IPR001138">
    <property type="entry name" value="Zn2Cys6_DnaBD"/>
</dbReference>
<gene>
    <name evidence="8" type="ORF">SBRCBS47491_002748</name>
</gene>
<feature type="region of interest" description="Disordered" evidence="6">
    <location>
        <begin position="271"/>
        <end position="304"/>
    </location>
</feature>
<dbReference type="SUPFAM" id="SSF57701">
    <property type="entry name" value="Zn2/Cys6 DNA-binding domain"/>
    <property type="match status" value="1"/>
</dbReference>
<evidence type="ECO:0000259" key="7">
    <source>
        <dbReference type="PROSITE" id="PS00463"/>
    </source>
</evidence>
<dbReference type="CDD" id="cd12148">
    <property type="entry name" value="fungal_TF_MHR"/>
    <property type="match status" value="1"/>
</dbReference>
<keyword evidence="4" id="KW-0804">Transcription</keyword>
<feature type="compositionally biased region" description="Low complexity" evidence="6">
    <location>
        <begin position="286"/>
        <end position="304"/>
    </location>
</feature>
<dbReference type="PANTHER" id="PTHR31845:SF39">
    <property type="entry name" value="TRANSCRIPTION FACTOR PBCR-RELATED"/>
    <property type="match status" value="1"/>
</dbReference>
<keyword evidence="5" id="KW-0539">Nucleus</keyword>
<accession>A0ABP0B9E3</accession>
<dbReference type="PANTHER" id="PTHR31845">
    <property type="entry name" value="FINGER DOMAIN PROTEIN, PUTATIVE-RELATED"/>
    <property type="match status" value="1"/>
</dbReference>
<comment type="caution">
    <text evidence="8">The sequence shown here is derived from an EMBL/GenBank/DDBJ whole genome shotgun (WGS) entry which is preliminary data.</text>
</comment>
<dbReference type="PROSITE" id="PS00463">
    <property type="entry name" value="ZN2_CY6_FUNGAL_1"/>
    <property type="match status" value="1"/>
</dbReference>
<keyword evidence="2" id="KW-0805">Transcription regulation</keyword>
<evidence type="ECO:0000256" key="3">
    <source>
        <dbReference type="ARBA" id="ARBA00023125"/>
    </source>
</evidence>
<feature type="domain" description="Zn(2)-C6 fungal-type" evidence="7">
    <location>
        <begin position="9"/>
        <end position="40"/>
    </location>
</feature>
<keyword evidence="3" id="KW-0238">DNA-binding</keyword>
<evidence type="ECO:0000313" key="8">
    <source>
        <dbReference type="EMBL" id="CAK7216222.1"/>
    </source>
</evidence>
<dbReference type="Gene3D" id="4.10.240.10">
    <property type="entry name" value="Zn(2)-C6 fungal-type DNA-binding domain"/>
    <property type="match status" value="1"/>
</dbReference>
<evidence type="ECO:0000256" key="6">
    <source>
        <dbReference type="SAM" id="MobiDB-lite"/>
    </source>
</evidence>
<dbReference type="CDD" id="cd00067">
    <property type="entry name" value="GAL4"/>
    <property type="match status" value="1"/>
</dbReference>
<organism evidence="8 9">
    <name type="scientific">Sporothrix bragantina</name>
    <dbReference type="NCBI Taxonomy" id="671064"/>
    <lineage>
        <taxon>Eukaryota</taxon>
        <taxon>Fungi</taxon>
        <taxon>Dikarya</taxon>
        <taxon>Ascomycota</taxon>
        <taxon>Pezizomycotina</taxon>
        <taxon>Sordariomycetes</taxon>
        <taxon>Sordariomycetidae</taxon>
        <taxon>Ophiostomatales</taxon>
        <taxon>Ophiostomataceae</taxon>
        <taxon>Sporothrix</taxon>
    </lineage>
</organism>
<evidence type="ECO:0000256" key="2">
    <source>
        <dbReference type="ARBA" id="ARBA00023015"/>
    </source>
</evidence>
<dbReference type="EMBL" id="CAWUHC010000017">
    <property type="protein sequence ID" value="CAK7216222.1"/>
    <property type="molecule type" value="Genomic_DNA"/>
</dbReference>
<sequence>MVFSSASRACKGCSQLKVRCKPSPIDANSCERCLHAGRECIRADKRRRPRDRIAELEAQVAALSRALQKQQLSSRGTSDTTSTASDNGDTTSSPSATSNGPDAASISTRNAYSFSTDKPLGETAMAFLDARISLATQQRALDLYAKRYWSMIPAFALDSPQDQPQNLDRMREEKPVLFFSIITFTAPASLLSADSTSSTRLRTELLREAMCMFAVELISKPNRRLDTVWSLLIACFWFRAQHGSAHVTVHQLTQMAASMAIDLGIGGNQVPAAPGSASRSVSTTDTSQAPGSTGSTSSPATTASDSIELNVTECSVSPGNSGPACPYGSKIDADRAWLACFMSASNLAIGIRRPDTSAQWTPYHDQCLENLTRSEAHTMGDSSLFLHMVRGERLCQQVVDAVRLCEPTVTWDLTSAASQQTTAAMQTAIDNWTAETTSQIFSSVTHANSFDYKIILFYRHAAVIYLHEPVLHSATNKLTFGAPFRREKLAENDFAAPAVVTGKHVASLYALKDACLALLDLATTPEDNDNENNSMTAFLADCPLSFIAKVFHAFFVLVKLHIAVTGPGNTYGTILRPGELRLAQYPERLLTLSQEVEKRNPGSFHYRILGCGASSGAGEWFTQYEAARARGWSTQTAETLPTSELPPSEMDADYFLDTNTASSSDNDMAAYLAAAYGQGSTDIGGFDVDDSQWQMLDRYLSSFNAPP</sequence>
<dbReference type="InterPro" id="IPR051089">
    <property type="entry name" value="prtT"/>
</dbReference>